<evidence type="ECO:0000256" key="2">
    <source>
        <dbReference type="ARBA" id="ARBA00022475"/>
    </source>
</evidence>
<comment type="subcellular location">
    <subcellularLocation>
        <location evidence="1">Cell membrane</location>
        <topology evidence="1">Multi-pass membrane protein</topology>
    </subcellularLocation>
</comment>
<feature type="domain" description="Methyl-accepting transducer" evidence="10">
    <location>
        <begin position="425"/>
        <end position="647"/>
    </location>
</feature>
<dbReference type="PROSITE" id="PS50885">
    <property type="entry name" value="HAMP"/>
    <property type="match status" value="1"/>
</dbReference>
<proteinExistence type="inferred from homology"/>
<feature type="transmembrane region" description="Helical" evidence="9">
    <location>
        <begin position="304"/>
        <end position="323"/>
    </location>
</feature>
<dbReference type="InterPro" id="IPR003660">
    <property type="entry name" value="HAMP_dom"/>
</dbReference>
<evidence type="ECO:0000256" key="3">
    <source>
        <dbReference type="ARBA" id="ARBA00022500"/>
    </source>
</evidence>
<dbReference type="Pfam" id="PF02743">
    <property type="entry name" value="dCache_1"/>
    <property type="match status" value="1"/>
</dbReference>
<dbReference type="EMBL" id="CP061839">
    <property type="protein sequence ID" value="QOW59869.1"/>
    <property type="molecule type" value="Genomic_DNA"/>
</dbReference>
<dbReference type="CDD" id="cd12914">
    <property type="entry name" value="PDC1_DGC_like"/>
    <property type="match status" value="1"/>
</dbReference>
<evidence type="ECO:0000256" key="6">
    <source>
        <dbReference type="ARBA" id="ARBA00023136"/>
    </source>
</evidence>
<keyword evidence="2" id="KW-1003">Cell membrane</keyword>
<dbReference type="Gene3D" id="6.10.340.10">
    <property type="match status" value="1"/>
</dbReference>
<dbReference type="PANTHER" id="PTHR43531">
    <property type="entry name" value="PROTEIN ICFG"/>
    <property type="match status" value="1"/>
</dbReference>
<dbReference type="SMART" id="SM00283">
    <property type="entry name" value="MA"/>
    <property type="match status" value="1"/>
</dbReference>
<reference evidence="12 13" key="1">
    <citation type="submission" date="2020-09" db="EMBL/GenBank/DDBJ databases">
        <title>Characterization of Treponema spp. from bovine digital dermatitis in Korea.</title>
        <authorList>
            <person name="Espiritu H.M."/>
            <person name="Cho Y.I."/>
            <person name="Mamuad L."/>
        </authorList>
    </citation>
    <scope>NUCLEOTIDE SEQUENCE [LARGE SCALE GENOMIC DNA]</scope>
    <source>
        <strain evidence="12 13">KS1</strain>
    </source>
</reference>
<evidence type="ECO:0000259" key="10">
    <source>
        <dbReference type="PROSITE" id="PS50111"/>
    </source>
</evidence>
<evidence type="ECO:0000256" key="9">
    <source>
        <dbReference type="SAM" id="Phobius"/>
    </source>
</evidence>
<dbReference type="Pfam" id="PF00672">
    <property type="entry name" value="HAMP"/>
    <property type="match status" value="1"/>
</dbReference>
<evidence type="ECO:0000256" key="5">
    <source>
        <dbReference type="ARBA" id="ARBA00022989"/>
    </source>
</evidence>
<sequence length="711" mass="76648">MKEYVPPPPPEVNKKKGKHFSIKKKLILILGVVTIAGYVTEGVMVMYFAEKAVKEKVFAMIKEKAIDTALVMDERIRSSWKTLEALARLEVLRADVPYEQKTESLEKELTFNPEFETLSSCDKSGTVYLAGGRKLDISDRQGYKLALSGGKSVSEPEYSKATNKLAVFFNVPVYDDDKNILGVLRAREDGTGLSQMIKDIVVGETGGCYIVGKTGNTIADQDIEIVKRQENSAKEAQTNPDLRDMALLEKKALEGSVAGCEYFNEDGKTYICGYTVMETTGWAVMVYAPVEEFMGTVQVLRNSVYILGGIILASILIVVYASAHRIVKPIINTVGILKNIAQGDGDLTVRLPVLGNDEISEMSEYFNQTIEKIGISIKAVDRSTQVMSGIGNELATNMSETASAVHQISANLDGVKQQAMTQAASVTETAATIEEIIRTIKNLNGSIETQAASVSQSSASVEEMVANIASITQTLGKSNDVIKDLATATADGKETLSSSNSVTQKIAEESGGLLEASSVIQHIASQTNLLAMNAAIEAAHAGDAGKGFAVVADEIRKLAEESSVQGKTITSTLKNLSGEIATLSTSSKTVEEKFNAIFSLAEKVKEMSNRIMEAMREQENGSKEVLSAIKNINEVTVEVKAGSEEMLKGGVGVADEMSKLDDLTRTITDSMNEMASGAVQINNAVQEVNEITRKNKESIDSLSAEVGKFKV</sequence>
<dbReference type="RefSeq" id="WP_194075510.1">
    <property type="nucleotide sequence ID" value="NZ_CP061839.1"/>
</dbReference>
<dbReference type="SUPFAM" id="SSF58104">
    <property type="entry name" value="Methyl-accepting chemotaxis protein (MCP) signaling domain"/>
    <property type="match status" value="2"/>
</dbReference>
<keyword evidence="3" id="KW-0145">Chemotaxis</keyword>
<dbReference type="Pfam" id="PF00015">
    <property type="entry name" value="MCPsignal"/>
    <property type="match status" value="1"/>
</dbReference>
<dbReference type="Gene3D" id="1.10.287.950">
    <property type="entry name" value="Methyl-accepting chemotaxis protein"/>
    <property type="match status" value="1"/>
</dbReference>
<feature type="domain" description="HAMP" evidence="11">
    <location>
        <begin position="324"/>
        <end position="378"/>
    </location>
</feature>
<dbReference type="GO" id="GO:0006935">
    <property type="term" value="P:chemotaxis"/>
    <property type="evidence" value="ECO:0007669"/>
    <property type="project" value="UniProtKB-KW"/>
</dbReference>
<keyword evidence="5 9" id="KW-1133">Transmembrane helix</keyword>
<protein>
    <submittedName>
        <fullName evidence="12">Methyl-accepting chemotaxis protein</fullName>
    </submittedName>
</protein>
<comment type="similarity">
    <text evidence="7">Belongs to the methyl-accepting chemotaxis (MCP) protein family.</text>
</comment>
<dbReference type="CDD" id="cd06225">
    <property type="entry name" value="HAMP"/>
    <property type="match status" value="1"/>
</dbReference>
<feature type="transmembrane region" description="Helical" evidence="9">
    <location>
        <begin position="26"/>
        <end position="49"/>
    </location>
</feature>
<evidence type="ECO:0000259" key="11">
    <source>
        <dbReference type="PROSITE" id="PS50885"/>
    </source>
</evidence>
<keyword evidence="8" id="KW-0807">Transducer</keyword>
<dbReference type="Gene3D" id="3.30.450.20">
    <property type="entry name" value="PAS domain"/>
    <property type="match status" value="1"/>
</dbReference>
<name>A0A7S7AVQ3_9SPIR</name>
<evidence type="ECO:0000313" key="13">
    <source>
        <dbReference type="Proteomes" id="UP000593915"/>
    </source>
</evidence>
<dbReference type="InterPro" id="IPR051310">
    <property type="entry name" value="MCP_chemotaxis"/>
</dbReference>
<keyword evidence="6 9" id="KW-0472">Membrane</keyword>
<dbReference type="GO" id="GO:0007165">
    <property type="term" value="P:signal transduction"/>
    <property type="evidence" value="ECO:0007669"/>
    <property type="project" value="UniProtKB-KW"/>
</dbReference>
<organism evidence="12 13">
    <name type="scientific">Treponema pedis</name>
    <dbReference type="NCBI Taxonomy" id="409322"/>
    <lineage>
        <taxon>Bacteria</taxon>
        <taxon>Pseudomonadati</taxon>
        <taxon>Spirochaetota</taxon>
        <taxon>Spirochaetia</taxon>
        <taxon>Spirochaetales</taxon>
        <taxon>Treponemataceae</taxon>
        <taxon>Treponema</taxon>
    </lineage>
</organism>
<evidence type="ECO:0000256" key="4">
    <source>
        <dbReference type="ARBA" id="ARBA00022692"/>
    </source>
</evidence>
<dbReference type="Proteomes" id="UP000593915">
    <property type="component" value="Chromosome"/>
</dbReference>
<evidence type="ECO:0000256" key="8">
    <source>
        <dbReference type="PROSITE-ProRule" id="PRU00284"/>
    </source>
</evidence>
<dbReference type="GO" id="GO:0005886">
    <property type="term" value="C:plasma membrane"/>
    <property type="evidence" value="ECO:0007669"/>
    <property type="project" value="UniProtKB-SubCell"/>
</dbReference>
<gene>
    <name evidence="12" type="ORF">IFE08_08315</name>
</gene>
<dbReference type="CDD" id="cd12912">
    <property type="entry name" value="PDC2_MCP_like"/>
    <property type="match status" value="1"/>
</dbReference>
<dbReference type="AlphaFoldDB" id="A0A7S7AVQ3"/>
<dbReference type="InterPro" id="IPR033479">
    <property type="entry name" value="dCache_1"/>
</dbReference>
<dbReference type="SMART" id="SM00304">
    <property type="entry name" value="HAMP"/>
    <property type="match status" value="1"/>
</dbReference>
<dbReference type="PANTHER" id="PTHR43531:SF11">
    <property type="entry name" value="METHYL-ACCEPTING CHEMOTAXIS PROTEIN 3"/>
    <property type="match status" value="1"/>
</dbReference>
<dbReference type="PROSITE" id="PS50111">
    <property type="entry name" value="CHEMOTAXIS_TRANSDUC_2"/>
    <property type="match status" value="1"/>
</dbReference>
<evidence type="ECO:0000313" key="12">
    <source>
        <dbReference type="EMBL" id="QOW59869.1"/>
    </source>
</evidence>
<accession>A0A7S7AVQ3</accession>
<evidence type="ECO:0000256" key="7">
    <source>
        <dbReference type="ARBA" id="ARBA00029447"/>
    </source>
</evidence>
<keyword evidence="4 9" id="KW-0812">Transmembrane</keyword>
<evidence type="ECO:0000256" key="1">
    <source>
        <dbReference type="ARBA" id="ARBA00004651"/>
    </source>
</evidence>
<dbReference type="InterPro" id="IPR004089">
    <property type="entry name" value="MCPsignal_dom"/>
</dbReference>